<dbReference type="PANTHER" id="PTHR43877">
    <property type="entry name" value="AMINOALKYLPHOSPHONATE N-ACETYLTRANSFERASE-RELATED-RELATED"/>
    <property type="match status" value="1"/>
</dbReference>
<dbReference type="InterPro" id="IPR016181">
    <property type="entry name" value="Acyl_CoA_acyltransferase"/>
</dbReference>
<dbReference type="Pfam" id="PF00583">
    <property type="entry name" value="Acetyltransf_1"/>
    <property type="match status" value="1"/>
</dbReference>
<dbReference type="Gene3D" id="3.40.630.30">
    <property type="match status" value="1"/>
</dbReference>
<dbReference type="CDD" id="cd04301">
    <property type="entry name" value="NAT_SF"/>
    <property type="match status" value="1"/>
</dbReference>
<gene>
    <name evidence="4" type="ORF">P9H32_13650</name>
</gene>
<evidence type="ECO:0000256" key="2">
    <source>
        <dbReference type="ARBA" id="ARBA00023315"/>
    </source>
</evidence>
<evidence type="ECO:0000313" key="4">
    <source>
        <dbReference type="EMBL" id="MDZ8119668.1"/>
    </source>
</evidence>
<keyword evidence="5" id="KW-1185">Reference proteome</keyword>
<comment type="caution">
    <text evidence="4">The sequence shown here is derived from an EMBL/GenBank/DDBJ whole genome shotgun (WGS) entry which is preliminary data.</text>
</comment>
<feature type="domain" description="N-acetyltransferase" evidence="3">
    <location>
        <begin position="1"/>
        <end position="146"/>
    </location>
</feature>
<name>A0ABU5MZQ6_9BACT</name>
<accession>A0ABU5MZQ6</accession>
<dbReference type="InterPro" id="IPR000182">
    <property type="entry name" value="GNAT_dom"/>
</dbReference>
<organism evidence="4 5">
    <name type="scientific">Pontiella agarivorans</name>
    <dbReference type="NCBI Taxonomy" id="3038953"/>
    <lineage>
        <taxon>Bacteria</taxon>
        <taxon>Pseudomonadati</taxon>
        <taxon>Kiritimatiellota</taxon>
        <taxon>Kiritimatiellia</taxon>
        <taxon>Kiritimatiellales</taxon>
        <taxon>Pontiellaceae</taxon>
        <taxon>Pontiella</taxon>
    </lineage>
</organism>
<dbReference type="EMBL" id="JARVCO010000012">
    <property type="protein sequence ID" value="MDZ8119668.1"/>
    <property type="molecule type" value="Genomic_DNA"/>
</dbReference>
<keyword evidence="2" id="KW-0012">Acyltransferase</keyword>
<evidence type="ECO:0000313" key="5">
    <source>
        <dbReference type="Proteomes" id="UP001290861"/>
    </source>
</evidence>
<dbReference type="InterPro" id="IPR050832">
    <property type="entry name" value="Bact_Acetyltransf"/>
</dbReference>
<proteinExistence type="predicted"/>
<dbReference type="RefSeq" id="WP_322609453.1">
    <property type="nucleotide sequence ID" value="NZ_JARVCO010000012.1"/>
</dbReference>
<dbReference type="SUPFAM" id="SSF55729">
    <property type="entry name" value="Acyl-CoA N-acyltransferases (Nat)"/>
    <property type="match status" value="1"/>
</dbReference>
<evidence type="ECO:0000259" key="3">
    <source>
        <dbReference type="PROSITE" id="PS51186"/>
    </source>
</evidence>
<dbReference type="PROSITE" id="PS51186">
    <property type="entry name" value="GNAT"/>
    <property type="match status" value="1"/>
</dbReference>
<keyword evidence="1" id="KW-0808">Transferase</keyword>
<sequence length="146" mass="16448">MKIRTATEDDIPVMAELLHELFAIEVDFSPDFAVQTKGLLLLLERSDAEIFLAEFDGHVVGMCSIQTHISTAKGCEVGVVEDVVVDLNYRGRGIGAALLRRLEEWSVKRGLARLQLLADRDNNPALGFYRRQGWHSTNLISWMKHL</sequence>
<evidence type="ECO:0000256" key="1">
    <source>
        <dbReference type="ARBA" id="ARBA00022679"/>
    </source>
</evidence>
<protein>
    <submittedName>
        <fullName evidence="4">GNAT family N-acetyltransferase</fullName>
    </submittedName>
</protein>
<reference evidence="4 5" key="1">
    <citation type="journal article" date="2024" name="Appl. Environ. Microbiol.">
        <title>Pontiella agarivorans sp. nov., a novel marine anaerobic bacterium capable of degrading macroalgal polysaccharides and fixing nitrogen.</title>
        <authorList>
            <person name="Liu N."/>
            <person name="Kivenson V."/>
            <person name="Peng X."/>
            <person name="Cui Z."/>
            <person name="Lankiewicz T.S."/>
            <person name="Gosselin K.M."/>
            <person name="English C.J."/>
            <person name="Blair E.M."/>
            <person name="O'Malley M.A."/>
            <person name="Valentine D.L."/>
        </authorList>
    </citation>
    <scope>NUCLEOTIDE SEQUENCE [LARGE SCALE GENOMIC DNA]</scope>
    <source>
        <strain evidence="4 5">NLcol2</strain>
    </source>
</reference>
<dbReference type="Proteomes" id="UP001290861">
    <property type="component" value="Unassembled WGS sequence"/>
</dbReference>